<evidence type="ECO:0000256" key="2">
    <source>
        <dbReference type="ARBA" id="ARBA00023125"/>
    </source>
</evidence>
<dbReference type="Proteomes" id="UP001153292">
    <property type="component" value="Chromosome 28"/>
</dbReference>
<comment type="similarity">
    <text evidence="4">Belongs to the histone H1/H5 family.</text>
</comment>
<proteinExistence type="inferred from homology"/>
<evidence type="ECO:0000313" key="7">
    <source>
        <dbReference type="EMBL" id="CAH0404240.1"/>
    </source>
</evidence>
<dbReference type="PRINTS" id="PR00624">
    <property type="entry name" value="HISTONEH5"/>
</dbReference>
<feature type="domain" description="H15" evidence="6">
    <location>
        <begin position="37"/>
        <end position="111"/>
    </location>
</feature>
<feature type="compositionally biased region" description="Basic residues" evidence="5">
    <location>
        <begin position="121"/>
        <end position="130"/>
    </location>
</feature>
<dbReference type="InterPro" id="IPR036390">
    <property type="entry name" value="WH_DNA-bd_sf"/>
</dbReference>
<dbReference type="Gene3D" id="1.10.10.10">
    <property type="entry name" value="Winged helix-like DNA-binding domain superfamily/Winged helix DNA-binding domain"/>
    <property type="match status" value="1"/>
</dbReference>
<evidence type="ECO:0000256" key="3">
    <source>
        <dbReference type="ARBA" id="ARBA00023242"/>
    </source>
</evidence>
<feature type="region of interest" description="Disordered" evidence="5">
    <location>
        <begin position="1"/>
        <end position="42"/>
    </location>
</feature>
<feature type="compositionally biased region" description="Basic and acidic residues" evidence="5">
    <location>
        <begin position="25"/>
        <end position="42"/>
    </location>
</feature>
<name>A0ABN8B4P2_CHISP</name>
<dbReference type="SMART" id="SM00526">
    <property type="entry name" value="H15"/>
    <property type="match status" value="1"/>
</dbReference>
<dbReference type="InterPro" id="IPR036388">
    <property type="entry name" value="WH-like_DNA-bd_sf"/>
</dbReference>
<evidence type="ECO:0000256" key="4">
    <source>
        <dbReference type="RuleBase" id="RU003894"/>
    </source>
</evidence>
<keyword evidence="2 4" id="KW-0238">DNA-binding</keyword>
<feature type="compositionally biased region" description="Basic and acidic residues" evidence="5">
    <location>
        <begin position="156"/>
        <end position="190"/>
    </location>
</feature>
<comment type="subcellular location">
    <subcellularLocation>
        <location evidence="4">Nucleus</location>
    </subcellularLocation>
</comment>
<dbReference type="PROSITE" id="PS51504">
    <property type="entry name" value="H15"/>
    <property type="match status" value="1"/>
</dbReference>
<dbReference type="InterPro" id="IPR005818">
    <property type="entry name" value="Histone_H1/H5_H15"/>
</dbReference>
<evidence type="ECO:0000256" key="5">
    <source>
        <dbReference type="SAM" id="MobiDB-lite"/>
    </source>
</evidence>
<reference evidence="7" key="1">
    <citation type="submission" date="2021-12" db="EMBL/GenBank/DDBJ databases">
        <authorList>
            <person name="King R."/>
        </authorList>
    </citation>
    <scope>NUCLEOTIDE SEQUENCE</scope>
</reference>
<evidence type="ECO:0000313" key="8">
    <source>
        <dbReference type="Proteomes" id="UP001153292"/>
    </source>
</evidence>
<keyword evidence="8" id="KW-1185">Reference proteome</keyword>
<organism evidence="7 8">
    <name type="scientific">Chilo suppressalis</name>
    <name type="common">Asiatic rice borer moth</name>
    <dbReference type="NCBI Taxonomy" id="168631"/>
    <lineage>
        <taxon>Eukaryota</taxon>
        <taxon>Metazoa</taxon>
        <taxon>Ecdysozoa</taxon>
        <taxon>Arthropoda</taxon>
        <taxon>Hexapoda</taxon>
        <taxon>Insecta</taxon>
        <taxon>Pterygota</taxon>
        <taxon>Neoptera</taxon>
        <taxon>Endopterygota</taxon>
        <taxon>Lepidoptera</taxon>
        <taxon>Glossata</taxon>
        <taxon>Ditrysia</taxon>
        <taxon>Pyraloidea</taxon>
        <taxon>Crambidae</taxon>
        <taxon>Crambinae</taxon>
        <taxon>Chilo</taxon>
    </lineage>
</organism>
<feature type="region of interest" description="Disordered" evidence="5">
    <location>
        <begin position="97"/>
        <end position="228"/>
    </location>
</feature>
<dbReference type="CDD" id="cd00073">
    <property type="entry name" value="H15"/>
    <property type="match status" value="1"/>
</dbReference>
<comment type="function">
    <text evidence="1">Histones H1 are necessary for the condensation of nucleosome chains into higher-order structures.</text>
</comment>
<protein>
    <recommendedName>
        <fullName evidence="6">H15 domain-containing protein</fullName>
    </recommendedName>
</protein>
<dbReference type="EMBL" id="OU963921">
    <property type="protein sequence ID" value="CAH0404240.1"/>
    <property type="molecule type" value="Genomic_DNA"/>
</dbReference>
<feature type="compositionally biased region" description="Basic and acidic residues" evidence="5">
    <location>
        <begin position="131"/>
        <end position="147"/>
    </location>
</feature>
<evidence type="ECO:0000256" key="1">
    <source>
        <dbReference type="ARBA" id="ARBA00002809"/>
    </source>
</evidence>
<feature type="compositionally biased region" description="Basic residues" evidence="5">
    <location>
        <begin position="201"/>
        <end position="213"/>
    </location>
</feature>
<dbReference type="Pfam" id="PF00538">
    <property type="entry name" value="Linker_histone"/>
    <property type="match status" value="1"/>
</dbReference>
<accession>A0ABN8B4P2</accession>
<sequence length="228" mass="25281">MASDSDVEMQSALPKKSTKKTPKSPSEDMLKKDNEAKKMTTKDMIRNALTELKSRKGVSLYAIKKYVTEKYDVNPEKINNYIKKSIKTEIEKGSIIQTKGIGASGSFKLAPKTKPAENPTKKKVAKKSTKDKKTAKPKDSKDGEEKPKAKKAKISAKPDKTEAKPSKPVDNKKEKKITTKGEKPKPEAVKKSAKNMAKQTPAKKRAAMMKRKSIGSIIKPPKMKPKAR</sequence>
<gene>
    <name evidence="7" type="ORF">CHILSU_LOCUS7559</name>
</gene>
<keyword evidence="4" id="KW-0158">Chromosome</keyword>
<evidence type="ECO:0000259" key="6">
    <source>
        <dbReference type="PROSITE" id="PS51504"/>
    </source>
</evidence>
<dbReference type="SUPFAM" id="SSF46785">
    <property type="entry name" value="Winged helix' DNA-binding domain"/>
    <property type="match status" value="1"/>
</dbReference>
<keyword evidence="3 4" id="KW-0539">Nucleus</keyword>
<dbReference type="InterPro" id="IPR005819">
    <property type="entry name" value="H1/H5"/>
</dbReference>